<gene>
    <name evidence="3" type="ORF">BJF93_03605</name>
</gene>
<sequence>MASSDKAYREDLLKADVIHADGQPLVIASRMLTRSPIPERTATTDLFHDCARAAEISGKSFYLLGGTKDVVTACAAKMQALYPRLKIVGVRDGYFSESEEEAVCRDINESGADIVWVGLGKPKEQSFCVRNRHRINKGWLVTSGGCFNYVTGHYSRAPQWMQASGMEWIHRMLTQPRKLGWRYFSTTPVALYLICARTGDLKAQNG</sequence>
<keyword evidence="4" id="KW-1185">Reference proteome</keyword>
<organism evidence="3 4">
    <name type="scientific">Xaviernesmea oryzae</name>
    <dbReference type="NCBI Taxonomy" id="464029"/>
    <lineage>
        <taxon>Bacteria</taxon>
        <taxon>Pseudomonadati</taxon>
        <taxon>Pseudomonadota</taxon>
        <taxon>Alphaproteobacteria</taxon>
        <taxon>Hyphomicrobiales</taxon>
        <taxon>Rhizobiaceae</taxon>
        <taxon>Rhizobium/Agrobacterium group</taxon>
        <taxon>Xaviernesmea</taxon>
    </lineage>
</organism>
<dbReference type="NCBIfam" id="TIGR00696">
    <property type="entry name" value="wecG_tagA_cpsF"/>
    <property type="match status" value="1"/>
</dbReference>
<dbReference type="CDD" id="cd06533">
    <property type="entry name" value="Glyco_transf_WecG_TagA"/>
    <property type="match status" value="1"/>
</dbReference>
<dbReference type="InterPro" id="IPR004629">
    <property type="entry name" value="WecG_TagA_CpsF"/>
</dbReference>
<dbReference type="OrthoDB" id="9771846at2"/>
<accession>A0A1Q9AV07</accession>
<evidence type="ECO:0000313" key="3">
    <source>
        <dbReference type="EMBL" id="OLP59285.1"/>
    </source>
</evidence>
<keyword evidence="2 3" id="KW-0808">Transferase</keyword>
<dbReference type="PANTHER" id="PTHR34136">
    <property type="match status" value="1"/>
</dbReference>
<dbReference type="GO" id="GO:0016758">
    <property type="term" value="F:hexosyltransferase activity"/>
    <property type="evidence" value="ECO:0007669"/>
    <property type="project" value="TreeGrafter"/>
</dbReference>
<protein>
    <submittedName>
        <fullName evidence="3">Glycosyl transferase</fullName>
    </submittedName>
</protein>
<evidence type="ECO:0000256" key="1">
    <source>
        <dbReference type="ARBA" id="ARBA00022676"/>
    </source>
</evidence>
<dbReference type="Pfam" id="PF03808">
    <property type="entry name" value="Glyco_tran_WecG"/>
    <property type="match status" value="1"/>
</dbReference>
<dbReference type="AlphaFoldDB" id="A0A1Q9AV07"/>
<evidence type="ECO:0000313" key="4">
    <source>
        <dbReference type="Proteomes" id="UP000186364"/>
    </source>
</evidence>
<dbReference type="Proteomes" id="UP000186364">
    <property type="component" value="Unassembled WGS sequence"/>
</dbReference>
<name>A0A1Q9AV07_9HYPH</name>
<proteinExistence type="predicted"/>
<dbReference type="EMBL" id="MKIP01000053">
    <property type="protein sequence ID" value="OLP59285.1"/>
    <property type="molecule type" value="Genomic_DNA"/>
</dbReference>
<evidence type="ECO:0000256" key="2">
    <source>
        <dbReference type="ARBA" id="ARBA00022679"/>
    </source>
</evidence>
<dbReference type="PANTHER" id="PTHR34136:SF1">
    <property type="entry name" value="UDP-N-ACETYL-D-MANNOSAMINURONIC ACID TRANSFERASE"/>
    <property type="match status" value="1"/>
</dbReference>
<reference evidence="3 4" key="1">
    <citation type="submission" date="2016-09" db="EMBL/GenBank/DDBJ databases">
        <title>Rhizobium sp. nov., a novel species isolated from the rice rhizosphere.</title>
        <authorList>
            <person name="Zhao J."/>
            <person name="Zhang X."/>
        </authorList>
    </citation>
    <scope>NUCLEOTIDE SEQUENCE [LARGE SCALE GENOMIC DNA]</scope>
    <source>
        <strain evidence="3 4">1.7048</strain>
    </source>
</reference>
<keyword evidence="1" id="KW-0328">Glycosyltransferase</keyword>
<comment type="caution">
    <text evidence="3">The sequence shown here is derived from an EMBL/GenBank/DDBJ whole genome shotgun (WGS) entry which is preliminary data.</text>
</comment>